<sequence length="49" mass="5248">MEKWGVQRGVSPSVSLSPPAAGGMNPFQTKLYSVLALNRGQGETEEGER</sequence>
<evidence type="ECO:0000256" key="1">
    <source>
        <dbReference type="SAM" id="MobiDB-lite"/>
    </source>
</evidence>
<accession>A0ABQ3UVJ6</accession>
<evidence type="ECO:0000313" key="2">
    <source>
        <dbReference type="EMBL" id="GHO56612.1"/>
    </source>
</evidence>
<gene>
    <name evidence="2" type="ORF">KSB_50870</name>
</gene>
<keyword evidence="3" id="KW-1185">Reference proteome</keyword>
<dbReference type="EMBL" id="BNJG01000002">
    <property type="protein sequence ID" value="GHO56612.1"/>
    <property type="molecule type" value="Genomic_DNA"/>
</dbReference>
<reference evidence="2 3" key="1">
    <citation type="journal article" date="2021" name="Int. J. Syst. Evol. Microbiol.">
        <title>Reticulibacter mediterranei gen. nov., sp. nov., within the new family Reticulibacteraceae fam. nov., and Ktedonospora formicarum gen. nov., sp. nov., Ktedonobacter robiniae sp. nov., Dictyobacter formicarum sp. nov. and Dictyobacter arantiisoli sp. nov., belonging to the class Ktedonobacteria.</title>
        <authorList>
            <person name="Yabe S."/>
            <person name="Zheng Y."/>
            <person name="Wang C.M."/>
            <person name="Sakai Y."/>
            <person name="Abe K."/>
            <person name="Yokota A."/>
            <person name="Donadio S."/>
            <person name="Cavaletti L."/>
            <person name="Monciardini P."/>
        </authorList>
    </citation>
    <scope>NUCLEOTIDE SEQUENCE [LARGE SCALE GENOMIC DNA]</scope>
    <source>
        <strain evidence="2 3">SOSP1-30</strain>
    </source>
</reference>
<organism evidence="2 3">
    <name type="scientific">Ktedonobacter robiniae</name>
    <dbReference type="NCBI Taxonomy" id="2778365"/>
    <lineage>
        <taxon>Bacteria</taxon>
        <taxon>Bacillati</taxon>
        <taxon>Chloroflexota</taxon>
        <taxon>Ktedonobacteria</taxon>
        <taxon>Ktedonobacterales</taxon>
        <taxon>Ktedonobacteraceae</taxon>
        <taxon>Ktedonobacter</taxon>
    </lineage>
</organism>
<feature type="compositionally biased region" description="Low complexity" evidence="1">
    <location>
        <begin position="9"/>
        <end position="23"/>
    </location>
</feature>
<evidence type="ECO:0000313" key="3">
    <source>
        <dbReference type="Proteomes" id="UP000654345"/>
    </source>
</evidence>
<feature type="region of interest" description="Disordered" evidence="1">
    <location>
        <begin position="1"/>
        <end position="25"/>
    </location>
</feature>
<comment type="caution">
    <text evidence="2">The sequence shown here is derived from an EMBL/GenBank/DDBJ whole genome shotgun (WGS) entry which is preliminary data.</text>
</comment>
<proteinExistence type="predicted"/>
<dbReference type="Proteomes" id="UP000654345">
    <property type="component" value="Unassembled WGS sequence"/>
</dbReference>
<protein>
    <submittedName>
        <fullName evidence="2">Uncharacterized protein</fullName>
    </submittedName>
</protein>
<name>A0ABQ3UVJ6_9CHLR</name>